<keyword evidence="6 14" id="KW-0349">Heme</keyword>
<evidence type="ECO:0000256" key="11">
    <source>
        <dbReference type="ARBA" id="ARBA00023004"/>
    </source>
</evidence>
<dbReference type="InterPro" id="IPR017972">
    <property type="entry name" value="Cyt_P450_CS"/>
</dbReference>
<evidence type="ECO:0000256" key="13">
    <source>
        <dbReference type="ARBA" id="ARBA00023136"/>
    </source>
</evidence>
<dbReference type="EMBL" id="JAVRBK010000005">
    <property type="protein sequence ID" value="KAK5644029.1"/>
    <property type="molecule type" value="Genomic_DNA"/>
</dbReference>
<keyword evidence="12 15" id="KW-0503">Monooxygenase</keyword>
<evidence type="ECO:0000256" key="14">
    <source>
        <dbReference type="PIRSR" id="PIRSR602403-1"/>
    </source>
</evidence>
<evidence type="ECO:0000256" key="4">
    <source>
        <dbReference type="ARBA" id="ARBA00004406"/>
    </source>
</evidence>
<evidence type="ECO:0000256" key="16">
    <source>
        <dbReference type="SAM" id="SignalP"/>
    </source>
</evidence>
<sequence>MWFLILSTALLLLIFKLKKVFSYWKDRGVDYVNPLYYFGSFYENILRCNSRGDILHDIYNKFPNKRYVGFYNCFQPILLIRDIELIKRITVKDHETFHSHSEFIPPELDSLWSRNIVALQDRKLWNNLRSSLTPIFTTYNLKSSFTILQQFSNNFVNYLVNKSDGKNIIVEMKEITQRFSSDITAYYYFGAKCDAINNPDNQVHRMMGKAMMLSFLNTYTNVMGKLCPKILKWTGARAYSQEVRNFFFDIMKQSIKIRLENKSSTSDVISALMRFYKAEEYHINDVDSNILEDITAHAFVLLFSEYESVTSILSLIWYELTLNPDIQRKLYEEIVDTLEKFGGSVSYDAIMSMGYLDNFFDEILRLHQPNSIIDRRAMRDYIIEAENPGEKDIIIEKGATIWILQKGIQMDPDYFSNPETFDPDRFSNENKHNIKNGANMPFGSGPRSCPGNREFYTNYCISIF</sequence>
<evidence type="ECO:0000256" key="5">
    <source>
        <dbReference type="ARBA" id="ARBA00010617"/>
    </source>
</evidence>
<dbReference type="PANTHER" id="PTHR24292:SF54">
    <property type="entry name" value="CYP9F3-RELATED"/>
    <property type="match status" value="1"/>
</dbReference>
<name>A0AAN7VIF7_9COLE</name>
<dbReference type="InterPro" id="IPR036396">
    <property type="entry name" value="Cyt_P450_sf"/>
</dbReference>
<evidence type="ECO:0000256" key="1">
    <source>
        <dbReference type="ARBA" id="ARBA00001971"/>
    </source>
</evidence>
<feature type="chain" id="PRO_5043056047" description="Cytochrome P450" evidence="16">
    <location>
        <begin position="23"/>
        <end position="464"/>
    </location>
</feature>
<dbReference type="PANTHER" id="PTHR24292">
    <property type="entry name" value="CYTOCHROME P450"/>
    <property type="match status" value="1"/>
</dbReference>
<evidence type="ECO:0000313" key="17">
    <source>
        <dbReference type="EMBL" id="KAK5644029.1"/>
    </source>
</evidence>
<evidence type="ECO:0000256" key="9">
    <source>
        <dbReference type="ARBA" id="ARBA00022848"/>
    </source>
</evidence>
<dbReference type="GO" id="GO:0020037">
    <property type="term" value="F:heme binding"/>
    <property type="evidence" value="ECO:0007669"/>
    <property type="project" value="InterPro"/>
</dbReference>
<comment type="caution">
    <text evidence="17">The sequence shown here is derived from an EMBL/GenBank/DDBJ whole genome shotgun (WGS) entry which is preliminary data.</text>
</comment>
<gene>
    <name evidence="17" type="ORF">RI129_007874</name>
</gene>
<evidence type="ECO:0000256" key="8">
    <source>
        <dbReference type="ARBA" id="ARBA00022824"/>
    </source>
</evidence>
<evidence type="ECO:0000313" key="18">
    <source>
        <dbReference type="Proteomes" id="UP001329430"/>
    </source>
</evidence>
<keyword evidence="9" id="KW-0492">Microsome</keyword>
<feature type="binding site" description="axial binding residue" evidence="14">
    <location>
        <position position="449"/>
    </location>
    <ligand>
        <name>heme</name>
        <dbReference type="ChEBI" id="CHEBI:30413"/>
    </ligand>
    <ligandPart>
        <name>Fe</name>
        <dbReference type="ChEBI" id="CHEBI:18248"/>
    </ligandPart>
</feature>
<dbReference type="AlphaFoldDB" id="A0AAN7VIF7"/>
<feature type="signal peptide" evidence="16">
    <location>
        <begin position="1"/>
        <end position="22"/>
    </location>
</feature>
<dbReference type="SUPFAM" id="SSF48264">
    <property type="entry name" value="Cytochrome P450"/>
    <property type="match status" value="1"/>
</dbReference>
<dbReference type="Proteomes" id="UP001329430">
    <property type="component" value="Chromosome 5"/>
</dbReference>
<keyword evidence="11 14" id="KW-0408">Iron</keyword>
<dbReference type="PRINTS" id="PR00465">
    <property type="entry name" value="EP450IV"/>
</dbReference>
<dbReference type="InterPro" id="IPR001128">
    <property type="entry name" value="Cyt_P450"/>
</dbReference>
<evidence type="ECO:0000256" key="2">
    <source>
        <dbReference type="ARBA" id="ARBA00003690"/>
    </source>
</evidence>
<dbReference type="GO" id="GO:0005506">
    <property type="term" value="F:iron ion binding"/>
    <property type="evidence" value="ECO:0007669"/>
    <property type="project" value="InterPro"/>
</dbReference>
<comment type="cofactor">
    <cofactor evidence="1 14">
        <name>heme</name>
        <dbReference type="ChEBI" id="CHEBI:30413"/>
    </cofactor>
</comment>
<reference evidence="17 18" key="1">
    <citation type="journal article" date="2024" name="Insects">
        <title>An Improved Chromosome-Level Genome Assembly of the Firefly Pyrocoelia pectoralis.</title>
        <authorList>
            <person name="Fu X."/>
            <person name="Meyer-Rochow V.B."/>
            <person name="Ballantyne L."/>
            <person name="Zhu X."/>
        </authorList>
    </citation>
    <scope>NUCLEOTIDE SEQUENCE [LARGE SCALE GENOMIC DNA]</scope>
    <source>
        <strain evidence="17">XCY_ONT2</strain>
    </source>
</reference>
<keyword evidence="7 14" id="KW-0479">Metal-binding</keyword>
<keyword evidence="13" id="KW-0472">Membrane</keyword>
<keyword evidence="16" id="KW-0732">Signal</keyword>
<dbReference type="FunFam" id="1.10.630.10:FF:000182">
    <property type="entry name" value="Cytochrome P450 3A4"/>
    <property type="match status" value="1"/>
</dbReference>
<dbReference type="InterPro" id="IPR050476">
    <property type="entry name" value="Insect_CytP450_Detox"/>
</dbReference>
<evidence type="ECO:0000256" key="12">
    <source>
        <dbReference type="ARBA" id="ARBA00023033"/>
    </source>
</evidence>
<evidence type="ECO:0000256" key="7">
    <source>
        <dbReference type="ARBA" id="ARBA00022723"/>
    </source>
</evidence>
<proteinExistence type="inferred from homology"/>
<evidence type="ECO:0000256" key="3">
    <source>
        <dbReference type="ARBA" id="ARBA00004174"/>
    </source>
</evidence>
<accession>A0AAN7VIF7</accession>
<dbReference type="InterPro" id="IPR002403">
    <property type="entry name" value="Cyt_P450_E_grp-IV"/>
</dbReference>
<dbReference type="Pfam" id="PF00067">
    <property type="entry name" value="p450"/>
    <property type="match status" value="1"/>
</dbReference>
<organism evidence="17 18">
    <name type="scientific">Pyrocoelia pectoralis</name>
    <dbReference type="NCBI Taxonomy" id="417401"/>
    <lineage>
        <taxon>Eukaryota</taxon>
        <taxon>Metazoa</taxon>
        <taxon>Ecdysozoa</taxon>
        <taxon>Arthropoda</taxon>
        <taxon>Hexapoda</taxon>
        <taxon>Insecta</taxon>
        <taxon>Pterygota</taxon>
        <taxon>Neoptera</taxon>
        <taxon>Endopterygota</taxon>
        <taxon>Coleoptera</taxon>
        <taxon>Polyphaga</taxon>
        <taxon>Elateriformia</taxon>
        <taxon>Elateroidea</taxon>
        <taxon>Lampyridae</taxon>
        <taxon>Lampyrinae</taxon>
        <taxon>Pyrocoelia</taxon>
    </lineage>
</organism>
<dbReference type="Gene3D" id="1.10.630.10">
    <property type="entry name" value="Cytochrome P450"/>
    <property type="match status" value="1"/>
</dbReference>
<keyword evidence="18" id="KW-1185">Reference proteome</keyword>
<comment type="similarity">
    <text evidence="5 15">Belongs to the cytochrome P450 family.</text>
</comment>
<dbReference type="GO" id="GO:0005789">
    <property type="term" value="C:endoplasmic reticulum membrane"/>
    <property type="evidence" value="ECO:0007669"/>
    <property type="project" value="UniProtKB-SubCell"/>
</dbReference>
<keyword evidence="8" id="KW-0256">Endoplasmic reticulum</keyword>
<protein>
    <recommendedName>
        <fullName evidence="19">Cytochrome P450</fullName>
    </recommendedName>
</protein>
<dbReference type="GO" id="GO:0016705">
    <property type="term" value="F:oxidoreductase activity, acting on paired donors, with incorporation or reduction of molecular oxygen"/>
    <property type="evidence" value="ECO:0007669"/>
    <property type="project" value="InterPro"/>
</dbReference>
<comment type="subcellular location">
    <subcellularLocation>
        <location evidence="4">Endoplasmic reticulum membrane</location>
        <topology evidence="4">Peripheral membrane protein</topology>
    </subcellularLocation>
    <subcellularLocation>
        <location evidence="3">Microsome membrane</location>
        <topology evidence="3">Peripheral membrane protein</topology>
    </subcellularLocation>
</comment>
<keyword evidence="10 15" id="KW-0560">Oxidoreductase</keyword>
<dbReference type="GO" id="GO:0004497">
    <property type="term" value="F:monooxygenase activity"/>
    <property type="evidence" value="ECO:0007669"/>
    <property type="project" value="UniProtKB-KW"/>
</dbReference>
<dbReference type="PROSITE" id="PS00086">
    <property type="entry name" value="CYTOCHROME_P450"/>
    <property type="match status" value="1"/>
</dbReference>
<evidence type="ECO:0000256" key="10">
    <source>
        <dbReference type="ARBA" id="ARBA00023002"/>
    </source>
</evidence>
<evidence type="ECO:0000256" key="15">
    <source>
        <dbReference type="RuleBase" id="RU000461"/>
    </source>
</evidence>
<evidence type="ECO:0008006" key="19">
    <source>
        <dbReference type="Google" id="ProtNLM"/>
    </source>
</evidence>
<evidence type="ECO:0000256" key="6">
    <source>
        <dbReference type="ARBA" id="ARBA00022617"/>
    </source>
</evidence>
<comment type="function">
    <text evidence="2">May be involved in the metabolism of insect hormones and in the breakdown of synthetic insecticides.</text>
</comment>
<dbReference type="CDD" id="cd11056">
    <property type="entry name" value="CYP6-like"/>
    <property type="match status" value="1"/>
</dbReference>